<evidence type="ECO:0000313" key="4">
    <source>
        <dbReference type="Proteomes" id="UP000198939"/>
    </source>
</evidence>
<sequence>MSFFDYISGVGKTIHGIINQQIHHQSIVDLASRVPTTARAPVSTNKLIAYWYCYYRADKAQTMTIGMHFDAIVKI</sequence>
<dbReference type="Proteomes" id="UP000183063">
    <property type="component" value="Unassembled WGS sequence"/>
</dbReference>
<reference evidence="3" key="2">
    <citation type="submission" date="2016-10" db="EMBL/GenBank/DDBJ databases">
        <authorList>
            <person name="Wibberg D."/>
        </authorList>
    </citation>
    <scope>NUCLEOTIDE SEQUENCE [LARGE SCALE GENOMIC DNA]</scope>
</reference>
<gene>
    <name evidence="1" type="ORF">RTCCBAU85039_2983</name>
    <name evidence="2" type="ORF">SAMN05216228_101156</name>
</gene>
<organism evidence="1 3">
    <name type="scientific">Rhizobium tibeticum</name>
    <dbReference type="NCBI Taxonomy" id="501024"/>
    <lineage>
        <taxon>Bacteria</taxon>
        <taxon>Pseudomonadati</taxon>
        <taxon>Pseudomonadota</taxon>
        <taxon>Alphaproteobacteria</taxon>
        <taxon>Hyphomicrobiales</taxon>
        <taxon>Rhizobiaceae</taxon>
        <taxon>Rhizobium/Agrobacterium group</taxon>
        <taxon>Rhizobium</taxon>
    </lineage>
</organism>
<evidence type="ECO:0000313" key="1">
    <source>
        <dbReference type="EMBL" id="SEH90558.1"/>
    </source>
</evidence>
<name>A0A1H8LLY0_9HYPH</name>
<evidence type="ECO:0000313" key="3">
    <source>
        <dbReference type="Proteomes" id="UP000183063"/>
    </source>
</evidence>
<proteinExistence type="predicted"/>
<evidence type="ECO:0000313" key="2">
    <source>
        <dbReference type="EMBL" id="SEO06089.1"/>
    </source>
</evidence>
<reference evidence="2 4" key="1">
    <citation type="submission" date="2016-10" db="EMBL/GenBank/DDBJ databases">
        <authorList>
            <person name="Varghese N."/>
            <person name="Submissions S."/>
        </authorList>
    </citation>
    <scope>NUCLEOTIDE SEQUENCE [LARGE SCALE GENOMIC DNA]</scope>
    <source>
        <strain evidence="2 4">CGMCC 1.7071</strain>
    </source>
</reference>
<keyword evidence="4" id="KW-1185">Reference proteome</keyword>
<dbReference type="EMBL" id="FNXB01000013">
    <property type="protein sequence ID" value="SEH90558.1"/>
    <property type="molecule type" value="Genomic_DNA"/>
</dbReference>
<reference evidence="1" key="3">
    <citation type="submission" date="2016-10" db="EMBL/GenBank/DDBJ databases">
        <authorList>
            <person name="de Groot N.N."/>
        </authorList>
    </citation>
    <scope>NUCLEOTIDE SEQUENCE [LARGE SCALE GENOMIC DNA]</scope>
    <source>
        <strain evidence="1">CCBAU85039</strain>
    </source>
</reference>
<protein>
    <submittedName>
        <fullName evidence="1">Uncharacterized protein</fullName>
    </submittedName>
</protein>
<accession>A0A1H8LLY0</accession>
<dbReference type="EMBL" id="FOCV01000011">
    <property type="protein sequence ID" value="SEO06089.1"/>
    <property type="molecule type" value="Genomic_DNA"/>
</dbReference>
<dbReference type="Proteomes" id="UP000198939">
    <property type="component" value="Unassembled WGS sequence"/>
</dbReference>
<dbReference type="AlphaFoldDB" id="A0A1H8LLY0"/>